<feature type="binding site" evidence="6">
    <location>
        <position position="233"/>
    </location>
    <ligand>
        <name>a divalent metal cation</name>
        <dbReference type="ChEBI" id="CHEBI:60240"/>
        <label>2</label>
        <note>catalytic</note>
    </ligand>
</feature>
<dbReference type="NCBIfam" id="TIGR00500">
    <property type="entry name" value="met_pdase_I"/>
    <property type="match status" value="1"/>
</dbReference>
<evidence type="ECO:0000256" key="4">
    <source>
        <dbReference type="ARBA" id="ARBA00022723"/>
    </source>
</evidence>
<dbReference type="PANTHER" id="PTHR43330">
    <property type="entry name" value="METHIONINE AMINOPEPTIDASE"/>
    <property type="match status" value="1"/>
</dbReference>
<dbReference type="EC" id="3.4.11.18" evidence="6 7"/>
<dbReference type="Proteomes" id="UP000752292">
    <property type="component" value="Unassembled WGS sequence"/>
</dbReference>
<keyword evidence="4 6" id="KW-0479">Metal-binding</keyword>
<dbReference type="Pfam" id="PF00557">
    <property type="entry name" value="Peptidase_M24"/>
    <property type="match status" value="1"/>
</dbReference>
<dbReference type="GO" id="GO:0046872">
    <property type="term" value="F:metal ion binding"/>
    <property type="evidence" value="ECO:0007669"/>
    <property type="project" value="UniProtKB-UniRule"/>
</dbReference>
<comment type="catalytic activity">
    <reaction evidence="6 7">
        <text>Release of N-terminal amino acids, preferentially methionine, from peptides and arylamides.</text>
        <dbReference type="EC" id="3.4.11.18"/>
    </reaction>
</comment>
<dbReference type="GO" id="GO:0004239">
    <property type="term" value="F:initiator methionyl aminopeptidase activity"/>
    <property type="evidence" value="ECO:0007669"/>
    <property type="project" value="UniProtKB-UniRule"/>
</dbReference>
<dbReference type="InterPro" id="IPR002467">
    <property type="entry name" value="Pept_M24A_MAP1"/>
</dbReference>
<dbReference type="GO" id="GO:0070006">
    <property type="term" value="F:metalloaminopeptidase activity"/>
    <property type="evidence" value="ECO:0007669"/>
    <property type="project" value="UniProtKB-UniRule"/>
</dbReference>
<feature type="binding site" evidence="6">
    <location>
        <position position="202"/>
    </location>
    <ligand>
        <name>a divalent metal cation</name>
        <dbReference type="ChEBI" id="CHEBI:60240"/>
        <label>2</label>
        <note>catalytic</note>
    </ligand>
</feature>
<comment type="cofactor">
    <cofactor evidence="6">
        <name>Co(2+)</name>
        <dbReference type="ChEBI" id="CHEBI:48828"/>
    </cofactor>
    <cofactor evidence="6">
        <name>Zn(2+)</name>
        <dbReference type="ChEBI" id="CHEBI:29105"/>
    </cofactor>
    <cofactor evidence="6">
        <name>Mn(2+)</name>
        <dbReference type="ChEBI" id="CHEBI:29035"/>
    </cofactor>
    <cofactor evidence="6">
        <name>Fe(2+)</name>
        <dbReference type="ChEBI" id="CHEBI:29033"/>
    </cofactor>
    <text evidence="6">Binds 2 divalent metal cations per subunit. Has a high-affinity and a low affinity metal-binding site. The true nature of the physiological cofactor is under debate. The enzyme is active with cobalt, zinc, manganese or divalent iron ions. Most likely, methionine aminopeptidases function as mononuclear Fe(2+)-metalloproteases under physiological conditions, and the catalytically relevant metal-binding site has been assigned to the histidine-containing high-affinity site.</text>
</comment>
<comment type="subunit">
    <text evidence="6">Monomer.</text>
</comment>
<comment type="similarity">
    <text evidence="6">Belongs to the peptidase M24A family. Methionine aminopeptidase type 1 subfamily.</text>
</comment>
<dbReference type="EMBL" id="JACQRX010000165">
    <property type="protein sequence ID" value="MBI4251547.1"/>
    <property type="molecule type" value="Genomic_DNA"/>
</dbReference>
<feature type="domain" description="Peptidase M24" evidence="8">
    <location>
        <begin position="12"/>
        <end position="239"/>
    </location>
</feature>
<dbReference type="HAMAP" id="MF_01974">
    <property type="entry name" value="MetAP_1"/>
    <property type="match status" value="1"/>
</dbReference>
<gene>
    <name evidence="6 9" type="primary">map</name>
    <name evidence="9" type="ORF">HY618_03725</name>
</gene>
<feature type="binding site" evidence="6">
    <location>
        <position position="106"/>
    </location>
    <ligand>
        <name>a divalent metal cation</name>
        <dbReference type="ChEBI" id="CHEBI:60240"/>
        <label>2</label>
        <note>catalytic</note>
    </ligand>
</feature>
<sequence>MAIVLRSPEEVEKLRASNRVLALVMRELRKAVKAGVTTLELDALAERLLREMGARPAFKGYRGYRHTICASVNEEVVHGIPSKRKLKEGDIISIDIGAKLDGYFGDHAATIPVGQVDGAARRLIRCCEEALAKGIEKALSGNRLFDISHAIQAHAEGAGFSVVRAYVGHGIGTSLHEEPQVPNFGEPGTGPELKPGMVLAIEPMLNAGVPDVKVLDDDWTVVTADARLSAHFEHTLAVSANGPDVLSLVS</sequence>
<feature type="binding site" evidence="6">
    <location>
        <position position="95"/>
    </location>
    <ligand>
        <name>a divalent metal cation</name>
        <dbReference type="ChEBI" id="CHEBI:60240"/>
        <label>1</label>
    </ligand>
</feature>
<keyword evidence="3 6" id="KW-0645">Protease</keyword>
<comment type="function">
    <text evidence="1 6">Removes the N-terminal methionine from nascent proteins. The N-terminal methionine is often cleaved when the second residue in the primary sequence is small and uncharged (Met-Ala-, Cys, Gly, Pro, Ser, Thr, or Val). Requires deformylation of the N(alpha)-formylated initiator methionine before it can be hydrolyzed.</text>
</comment>
<dbReference type="GO" id="GO:0005829">
    <property type="term" value="C:cytosol"/>
    <property type="evidence" value="ECO:0007669"/>
    <property type="project" value="TreeGrafter"/>
</dbReference>
<evidence type="ECO:0000313" key="9">
    <source>
        <dbReference type="EMBL" id="MBI4251547.1"/>
    </source>
</evidence>
<dbReference type="GO" id="GO:0006508">
    <property type="term" value="P:proteolysis"/>
    <property type="evidence" value="ECO:0007669"/>
    <property type="project" value="UniProtKB-KW"/>
</dbReference>
<feature type="binding site" evidence="6">
    <location>
        <position position="106"/>
    </location>
    <ligand>
        <name>a divalent metal cation</name>
        <dbReference type="ChEBI" id="CHEBI:60240"/>
        <label>1</label>
    </ligand>
</feature>
<dbReference type="Gene3D" id="3.90.230.10">
    <property type="entry name" value="Creatinase/methionine aminopeptidase superfamily"/>
    <property type="match status" value="1"/>
</dbReference>
<feature type="binding site" evidence="6">
    <location>
        <position position="78"/>
    </location>
    <ligand>
        <name>substrate</name>
    </ligand>
</feature>
<evidence type="ECO:0000256" key="3">
    <source>
        <dbReference type="ARBA" id="ARBA00022670"/>
    </source>
</evidence>
<name>A0A932ZT10_UNCTE</name>
<feature type="binding site" evidence="6">
    <location>
        <position position="169"/>
    </location>
    <ligand>
        <name>a divalent metal cation</name>
        <dbReference type="ChEBI" id="CHEBI:60240"/>
        <label>2</label>
        <note>catalytic</note>
    </ligand>
</feature>
<proteinExistence type="inferred from homology"/>
<dbReference type="InterPro" id="IPR001714">
    <property type="entry name" value="Pept_M24_MAP"/>
</dbReference>
<dbReference type="PROSITE" id="PS00680">
    <property type="entry name" value="MAP_1"/>
    <property type="match status" value="1"/>
</dbReference>
<keyword evidence="2 6" id="KW-0031">Aminopeptidase</keyword>
<dbReference type="InterPro" id="IPR000994">
    <property type="entry name" value="Pept_M24"/>
</dbReference>
<keyword evidence="5 6" id="KW-0378">Hydrolase</keyword>
<evidence type="ECO:0000256" key="1">
    <source>
        <dbReference type="ARBA" id="ARBA00002521"/>
    </source>
</evidence>
<dbReference type="PRINTS" id="PR00599">
    <property type="entry name" value="MAPEPTIDASE"/>
</dbReference>
<dbReference type="InterPro" id="IPR036005">
    <property type="entry name" value="Creatinase/aminopeptidase-like"/>
</dbReference>
<protein>
    <recommendedName>
        <fullName evidence="6 7">Methionine aminopeptidase</fullName>
        <shortName evidence="6">MAP</shortName>
        <shortName evidence="6">MetAP</shortName>
        <ecNumber evidence="6 7">3.4.11.18</ecNumber>
    </recommendedName>
    <alternativeName>
        <fullName evidence="6">Peptidase M</fullName>
    </alternativeName>
</protein>
<dbReference type="CDD" id="cd01086">
    <property type="entry name" value="MetAP1"/>
    <property type="match status" value="1"/>
</dbReference>
<organism evidence="9 10">
    <name type="scientific">Tectimicrobiota bacterium</name>
    <dbReference type="NCBI Taxonomy" id="2528274"/>
    <lineage>
        <taxon>Bacteria</taxon>
        <taxon>Pseudomonadati</taxon>
        <taxon>Nitrospinota/Tectimicrobiota group</taxon>
        <taxon>Candidatus Tectimicrobiota</taxon>
    </lineage>
</organism>
<dbReference type="SUPFAM" id="SSF55920">
    <property type="entry name" value="Creatinase/aminopeptidase"/>
    <property type="match status" value="1"/>
</dbReference>
<accession>A0A932ZT10</accession>
<evidence type="ECO:0000256" key="6">
    <source>
        <dbReference type="HAMAP-Rule" id="MF_01974"/>
    </source>
</evidence>
<feature type="binding site" evidence="6">
    <location>
        <position position="233"/>
    </location>
    <ligand>
        <name>a divalent metal cation</name>
        <dbReference type="ChEBI" id="CHEBI:60240"/>
        <label>1</label>
    </ligand>
</feature>
<dbReference type="AlphaFoldDB" id="A0A932ZT10"/>
<evidence type="ECO:0000256" key="5">
    <source>
        <dbReference type="ARBA" id="ARBA00022801"/>
    </source>
</evidence>
<evidence type="ECO:0000256" key="7">
    <source>
        <dbReference type="RuleBase" id="RU003653"/>
    </source>
</evidence>
<dbReference type="PANTHER" id="PTHR43330:SF27">
    <property type="entry name" value="METHIONINE AMINOPEPTIDASE"/>
    <property type="match status" value="1"/>
</dbReference>
<evidence type="ECO:0000256" key="2">
    <source>
        <dbReference type="ARBA" id="ARBA00022438"/>
    </source>
</evidence>
<evidence type="ECO:0000313" key="10">
    <source>
        <dbReference type="Proteomes" id="UP000752292"/>
    </source>
</evidence>
<feature type="binding site" evidence="6">
    <location>
        <position position="176"/>
    </location>
    <ligand>
        <name>substrate</name>
    </ligand>
</feature>
<reference evidence="9" key="1">
    <citation type="submission" date="2020-07" db="EMBL/GenBank/DDBJ databases">
        <title>Huge and variable diversity of episymbiotic CPR bacteria and DPANN archaea in groundwater ecosystems.</title>
        <authorList>
            <person name="He C.Y."/>
            <person name="Keren R."/>
            <person name="Whittaker M."/>
            <person name="Farag I.F."/>
            <person name="Doudna J."/>
            <person name="Cate J.H.D."/>
            <person name="Banfield J.F."/>
        </authorList>
    </citation>
    <scope>NUCLEOTIDE SEQUENCE</scope>
    <source>
        <strain evidence="9">NC_groundwater_1370_Ag_S-0.2um_69_93</strain>
    </source>
</reference>
<comment type="caution">
    <text evidence="9">The sequence shown here is derived from an EMBL/GenBank/DDBJ whole genome shotgun (WGS) entry which is preliminary data.</text>
</comment>
<evidence type="ECO:0000259" key="8">
    <source>
        <dbReference type="Pfam" id="PF00557"/>
    </source>
</evidence>